<dbReference type="Pfam" id="PF07715">
    <property type="entry name" value="Plug"/>
    <property type="match status" value="1"/>
</dbReference>
<comment type="subcellular location">
    <subcellularLocation>
        <location evidence="1 8">Cell outer membrane</location>
        <topology evidence="1 8">Multi-pass membrane protein</topology>
    </subcellularLocation>
</comment>
<feature type="region of interest" description="Disordered" evidence="10">
    <location>
        <begin position="340"/>
        <end position="365"/>
    </location>
</feature>
<comment type="similarity">
    <text evidence="8 9">Belongs to the TonB-dependent receptor family.</text>
</comment>
<evidence type="ECO:0000256" key="2">
    <source>
        <dbReference type="ARBA" id="ARBA00022448"/>
    </source>
</evidence>
<evidence type="ECO:0000256" key="4">
    <source>
        <dbReference type="ARBA" id="ARBA00022692"/>
    </source>
</evidence>
<keyword evidence="13" id="KW-0675">Receptor</keyword>
<evidence type="ECO:0000313" key="14">
    <source>
        <dbReference type="Proteomes" id="UP001620597"/>
    </source>
</evidence>
<protein>
    <submittedName>
        <fullName evidence="13">TonB-dependent receptor</fullName>
    </submittedName>
</protein>
<feature type="compositionally biased region" description="Acidic residues" evidence="10">
    <location>
        <begin position="288"/>
        <end position="302"/>
    </location>
</feature>
<accession>A0ABW8NNM8</accession>
<dbReference type="InterPro" id="IPR037066">
    <property type="entry name" value="Plug_dom_sf"/>
</dbReference>
<dbReference type="InterPro" id="IPR039426">
    <property type="entry name" value="TonB-dep_rcpt-like"/>
</dbReference>
<feature type="domain" description="TonB-dependent receptor plug" evidence="12">
    <location>
        <begin position="56"/>
        <end position="160"/>
    </location>
</feature>
<keyword evidence="3 8" id="KW-1134">Transmembrane beta strand</keyword>
<feature type="region of interest" description="Disordered" evidence="10">
    <location>
        <begin position="281"/>
        <end position="303"/>
    </location>
</feature>
<sequence length="743" mass="80534">MQKYHLAQAIAVACGAGAGLITVPSAADEQASGMNSMSGVVEEIVVKASPLQKSPAELAQSSLVLSEQTLQRQREATLGATLANQPGISASSFGAAVSRPVIRGLGGSRVQILEDGMAAVDASTISPDHAVAVHMHGAQQVEVLRGPAALLYGSGALGGVVNVVGEVAHDPSQDSETRLNLDYSTVNHGKTVGLEHHQYSESLDWHIDASQMSADEYRVPADGGEVHQEEDGSLEYHRAEAATLDNSDIDHSRELGLGGQYRFDNGHVGVSVGYLDSAFGLPGHSHDDEDAEEADTAAEEEGDARVDLEQWRLHLEGYWESPIVAVKSISTHLAYTDYQHSEGHTGGHDHDEADTGAAEETPEHGMTTFKRKVTDVRIELTLEELAGWQQVVGGQGSSQDFSALGDEALVPETATQTLALFWMGERMLGDWSVELGSRLDYTRIDPEGGLALQEDDTSSVCGMTATDYQRQEFSDVSLSLGLIRDFMLGNSEGWQFASSLTSARRAPAAEELYSCGAHDSTLAYEIGNPELTSEQALNVDLGIRKGAGDWQGSLSLYRNRINDYIYSDAQTDAAGWLLVDDLQAYRFEQADAVLQGAELQVFWQLQESLRWSWLADRVRGEFRAGGYLPRMPADRLGTGLDWQQDAINGDGWNGFVLLTRNFRQNRLAQYETESSGLSETATAAFTLLNAGVGYAAQLTDWRWQVDLKGSNLLDETVRYHTSYVKDQFPQPGRGASLGLTVSF</sequence>
<dbReference type="EMBL" id="JBBKTX010000034">
    <property type="protein sequence ID" value="MFK4754593.1"/>
    <property type="molecule type" value="Genomic_DNA"/>
</dbReference>
<dbReference type="PANTHER" id="PTHR30069:SF40">
    <property type="entry name" value="TONB-DEPENDENT RECEPTOR NMB0964-RELATED"/>
    <property type="match status" value="1"/>
</dbReference>
<keyword evidence="4 8" id="KW-0812">Transmembrane</keyword>
<dbReference type="InterPro" id="IPR000531">
    <property type="entry name" value="Beta-barrel_TonB"/>
</dbReference>
<keyword evidence="5 9" id="KW-0798">TonB box</keyword>
<dbReference type="PANTHER" id="PTHR30069">
    <property type="entry name" value="TONB-DEPENDENT OUTER MEMBRANE RECEPTOR"/>
    <property type="match status" value="1"/>
</dbReference>
<dbReference type="PROSITE" id="PS52016">
    <property type="entry name" value="TONB_DEPENDENT_REC_3"/>
    <property type="match status" value="1"/>
</dbReference>
<evidence type="ECO:0000256" key="1">
    <source>
        <dbReference type="ARBA" id="ARBA00004571"/>
    </source>
</evidence>
<dbReference type="SUPFAM" id="SSF56935">
    <property type="entry name" value="Porins"/>
    <property type="match status" value="1"/>
</dbReference>
<organism evidence="13 14">
    <name type="scientific">Oceanobacter antarcticus</name>
    <dbReference type="NCBI Taxonomy" id="3133425"/>
    <lineage>
        <taxon>Bacteria</taxon>
        <taxon>Pseudomonadati</taxon>
        <taxon>Pseudomonadota</taxon>
        <taxon>Gammaproteobacteria</taxon>
        <taxon>Oceanospirillales</taxon>
        <taxon>Oceanospirillaceae</taxon>
        <taxon>Oceanobacter</taxon>
    </lineage>
</organism>
<keyword evidence="7 8" id="KW-0998">Cell outer membrane</keyword>
<comment type="caution">
    <text evidence="13">The sequence shown here is derived from an EMBL/GenBank/DDBJ whole genome shotgun (WGS) entry which is preliminary data.</text>
</comment>
<name>A0ABW8NNM8_9GAMM</name>
<evidence type="ECO:0000256" key="10">
    <source>
        <dbReference type="SAM" id="MobiDB-lite"/>
    </source>
</evidence>
<feature type="domain" description="TonB-dependent receptor-like beta-barrel" evidence="11">
    <location>
        <begin position="256"/>
        <end position="712"/>
    </location>
</feature>
<evidence type="ECO:0000256" key="3">
    <source>
        <dbReference type="ARBA" id="ARBA00022452"/>
    </source>
</evidence>
<dbReference type="Gene3D" id="2.170.130.10">
    <property type="entry name" value="TonB-dependent receptor, plug domain"/>
    <property type="match status" value="1"/>
</dbReference>
<keyword evidence="6 8" id="KW-0472">Membrane</keyword>
<keyword evidence="2 8" id="KW-0813">Transport</keyword>
<dbReference type="RefSeq" id="WP_416207422.1">
    <property type="nucleotide sequence ID" value="NZ_JBBKTX010000034.1"/>
</dbReference>
<evidence type="ECO:0000313" key="13">
    <source>
        <dbReference type="EMBL" id="MFK4754593.1"/>
    </source>
</evidence>
<evidence type="ECO:0000256" key="7">
    <source>
        <dbReference type="ARBA" id="ARBA00023237"/>
    </source>
</evidence>
<evidence type="ECO:0000256" key="5">
    <source>
        <dbReference type="ARBA" id="ARBA00023077"/>
    </source>
</evidence>
<gene>
    <name evidence="13" type="ORF">WG929_19485</name>
</gene>
<keyword evidence="14" id="KW-1185">Reference proteome</keyword>
<feature type="compositionally biased region" description="Basic and acidic residues" evidence="10">
    <location>
        <begin position="340"/>
        <end position="353"/>
    </location>
</feature>
<dbReference type="Gene3D" id="2.40.170.20">
    <property type="entry name" value="TonB-dependent receptor, beta-barrel domain"/>
    <property type="match status" value="1"/>
</dbReference>
<evidence type="ECO:0000259" key="12">
    <source>
        <dbReference type="Pfam" id="PF07715"/>
    </source>
</evidence>
<evidence type="ECO:0000259" key="11">
    <source>
        <dbReference type="Pfam" id="PF00593"/>
    </source>
</evidence>
<proteinExistence type="inferred from homology"/>
<reference evidence="13 14" key="1">
    <citation type="submission" date="2024-03" db="EMBL/GenBank/DDBJ databases">
        <title>High-quality draft genome sequence of Oceanobacter sp. wDCs-4.</title>
        <authorList>
            <person name="Dong C."/>
        </authorList>
    </citation>
    <scope>NUCLEOTIDE SEQUENCE [LARGE SCALE GENOMIC DNA]</scope>
    <source>
        <strain evidence="14">wDCs-4</strain>
    </source>
</reference>
<dbReference type="InterPro" id="IPR012910">
    <property type="entry name" value="Plug_dom"/>
</dbReference>
<dbReference type="InterPro" id="IPR036942">
    <property type="entry name" value="Beta-barrel_TonB_sf"/>
</dbReference>
<dbReference type="Pfam" id="PF00593">
    <property type="entry name" value="TonB_dep_Rec_b-barrel"/>
    <property type="match status" value="1"/>
</dbReference>
<evidence type="ECO:0000256" key="6">
    <source>
        <dbReference type="ARBA" id="ARBA00023136"/>
    </source>
</evidence>
<dbReference type="Proteomes" id="UP001620597">
    <property type="component" value="Unassembled WGS sequence"/>
</dbReference>
<evidence type="ECO:0000256" key="8">
    <source>
        <dbReference type="PROSITE-ProRule" id="PRU01360"/>
    </source>
</evidence>
<evidence type="ECO:0000256" key="9">
    <source>
        <dbReference type="RuleBase" id="RU003357"/>
    </source>
</evidence>